<dbReference type="InterPro" id="IPR000801">
    <property type="entry name" value="Esterase-like"/>
</dbReference>
<protein>
    <submittedName>
        <fullName evidence="3">Esterase</fullName>
    </submittedName>
</protein>
<evidence type="ECO:0000256" key="1">
    <source>
        <dbReference type="SAM" id="MobiDB-lite"/>
    </source>
</evidence>
<feature type="transmembrane region" description="Helical" evidence="2">
    <location>
        <begin position="74"/>
        <end position="92"/>
    </location>
</feature>
<sequence length="432" mass="45742">MDTFFDLSLVDGPLLWLSIAAGIVGAVHLLWKRKFSWALFVAGALLAAVAIVAVLHWLLIYVFSAFPEHLPIEILAWSVPAVAAVLLFALRMRRNTWAGRATSALAVLGVVLLSAVQINIYFGLNNTVADLVGTAVARIQPLEAGLKRQPGSPVRPAPASWTAPESMPSGGILRRAEIPGTASGFTSREAFIYLPPAYQAAARPALPVLVLFSGQPGGPSDWLSGGRLRAVLDKFAANHGGLAPVAVVVDPNGSGSANTMCMDSRIAQADTYLSQDVPAWIRATLDINPDTSQWGVGGFSFGATCAVQMGTRHPATYPSVLAFSAEQEPALAKDRSKTIAESFGGDVAAFESLTPLAQMGERQYPGNAIYFAAGSTDHEFVAYMEVLAAAARTAGFTVEEHSIARAGHSWDTVVKGMPEALEFLGGRWGITK</sequence>
<dbReference type="EMBL" id="JAFNLL010000004">
    <property type="protein sequence ID" value="MBO1266931.1"/>
    <property type="molecule type" value="Genomic_DNA"/>
</dbReference>
<evidence type="ECO:0000256" key="2">
    <source>
        <dbReference type="SAM" id="Phobius"/>
    </source>
</evidence>
<dbReference type="InterPro" id="IPR029058">
    <property type="entry name" value="AB_hydrolase_fold"/>
</dbReference>
<dbReference type="GO" id="GO:0016747">
    <property type="term" value="F:acyltransferase activity, transferring groups other than amino-acyl groups"/>
    <property type="evidence" value="ECO:0007669"/>
    <property type="project" value="TreeGrafter"/>
</dbReference>
<dbReference type="PANTHER" id="PTHR48098">
    <property type="entry name" value="ENTEROCHELIN ESTERASE-RELATED"/>
    <property type="match status" value="1"/>
</dbReference>
<organism evidence="3 4">
    <name type="scientific">Arthrobacter cavernae</name>
    <dbReference type="NCBI Taxonomy" id="2817681"/>
    <lineage>
        <taxon>Bacteria</taxon>
        <taxon>Bacillati</taxon>
        <taxon>Actinomycetota</taxon>
        <taxon>Actinomycetes</taxon>
        <taxon>Micrococcales</taxon>
        <taxon>Micrococcaceae</taxon>
        <taxon>Arthrobacter</taxon>
    </lineage>
</organism>
<reference evidence="3" key="1">
    <citation type="submission" date="2021-03" db="EMBL/GenBank/DDBJ databases">
        <title>A new species, PO-11, isolated from a karst cave deposit.</title>
        <authorList>
            <person name="Zhaoxiaoyong W."/>
        </authorList>
    </citation>
    <scope>NUCLEOTIDE SEQUENCE</scope>
    <source>
        <strain evidence="3">PO-11</strain>
    </source>
</reference>
<feature type="transmembrane region" description="Helical" evidence="2">
    <location>
        <begin position="38"/>
        <end position="62"/>
    </location>
</feature>
<feature type="transmembrane region" description="Helical" evidence="2">
    <location>
        <begin position="14"/>
        <end position="31"/>
    </location>
</feature>
<dbReference type="Proteomes" id="UP000664164">
    <property type="component" value="Unassembled WGS sequence"/>
</dbReference>
<dbReference type="Pfam" id="PF00756">
    <property type="entry name" value="Esterase"/>
    <property type="match status" value="1"/>
</dbReference>
<comment type="caution">
    <text evidence="3">The sequence shown here is derived from an EMBL/GenBank/DDBJ whole genome shotgun (WGS) entry which is preliminary data.</text>
</comment>
<name>A0A939HBV9_9MICC</name>
<keyword evidence="4" id="KW-1185">Reference proteome</keyword>
<dbReference type="AlphaFoldDB" id="A0A939HBV9"/>
<feature type="region of interest" description="Disordered" evidence="1">
    <location>
        <begin position="147"/>
        <end position="167"/>
    </location>
</feature>
<evidence type="ECO:0000313" key="4">
    <source>
        <dbReference type="Proteomes" id="UP000664164"/>
    </source>
</evidence>
<accession>A0A939HBV9</accession>
<feature type="transmembrane region" description="Helical" evidence="2">
    <location>
        <begin position="104"/>
        <end position="124"/>
    </location>
</feature>
<dbReference type="SUPFAM" id="SSF53474">
    <property type="entry name" value="alpha/beta-Hydrolases"/>
    <property type="match status" value="1"/>
</dbReference>
<keyword evidence="2" id="KW-0812">Transmembrane</keyword>
<gene>
    <name evidence="3" type="ORF">J1902_02860</name>
</gene>
<dbReference type="Gene3D" id="3.40.50.1820">
    <property type="entry name" value="alpha/beta hydrolase"/>
    <property type="match status" value="1"/>
</dbReference>
<proteinExistence type="predicted"/>
<dbReference type="RefSeq" id="WP_207614748.1">
    <property type="nucleotide sequence ID" value="NZ_JAFNLL010000004.1"/>
</dbReference>
<keyword evidence="2" id="KW-1133">Transmembrane helix</keyword>
<evidence type="ECO:0000313" key="3">
    <source>
        <dbReference type="EMBL" id="MBO1266931.1"/>
    </source>
</evidence>
<keyword evidence="2" id="KW-0472">Membrane</keyword>
<dbReference type="PANTHER" id="PTHR48098:SF1">
    <property type="entry name" value="DIACYLGLYCEROL ACYLTRANSFERASE_MYCOLYLTRANSFERASE AG85A"/>
    <property type="match status" value="1"/>
</dbReference>
<dbReference type="InterPro" id="IPR050583">
    <property type="entry name" value="Mycobacterial_A85_antigen"/>
</dbReference>